<feature type="compositionally biased region" description="Basic residues" evidence="5">
    <location>
        <begin position="1647"/>
        <end position="1662"/>
    </location>
</feature>
<feature type="region of interest" description="Disordered" evidence="5">
    <location>
        <begin position="47"/>
        <end position="129"/>
    </location>
</feature>
<feature type="region of interest" description="Disordered" evidence="5">
    <location>
        <begin position="1"/>
        <end position="33"/>
    </location>
</feature>
<feature type="compositionally biased region" description="Low complexity" evidence="5">
    <location>
        <begin position="603"/>
        <end position="612"/>
    </location>
</feature>
<feature type="compositionally biased region" description="Low complexity" evidence="5">
    <location>
        <begin position="48"/>
        <end position="66"/>
    </location>
</feature>
<dbReference type="SUPFAM" id="SSF52540">
    <property type="entry name" value="P-loop containing nucleoside triphosphate hydrolases"/>
    <property type="match status" value="1"/>
</dbReference>
<accession>W2H640</accession>
<evidence type="ECO:0000256" key="5">
    <source>
        <dbReference type="SAM" id="MobiDB-lite"/>
    </source>
</evidence>
<dbReference type="Gene3D" id="3.40.50.300">
    <property type="entry name" value="P-loop containing nucleotide triphosphate hydrolases"/>
    <property type="match status" value="2"/>
</dbReference>
<dbReference type="VEuPathDB" id="FungiDB:PPTG_10281"/>
<evidence type="ECO:0000256" key="3">
    <source>
        <dbReference type="ARBA" id="ARBA00022806"/>
    </source>
</evidence>
<dbReference type="InterPro" id="IPR047187">
    <property type="entry name" value="SF1_C_Upf1"/>
</dbReference>
<dbReference type="CDD" id="cd18808">
    <property type="entry name" value="SF1_C_Upf1"/>
    <property type="match status" value="1"/>
</dbReference>
<dbReference type="InterPro" id="IPR041677">
    <property type="entry name" value="DNA2/NAM7_AAA_11"/>
</dbReference>
<feature type="compositionally biased region" description="Polar residues" evidence="5">
    <location>
        <begin position="524"/>
        <end position="544"/>
    </location>
</feature>
<dbReference type="GO" id="GO:0005524">
    <property type="term" value="F:ATP binding"/>
    <property type="evidence" value="ECO:0007669"/>
    <property type="project" value="UniProtKB-KW"/>
</dbReference>
<dbReference type="PANTHER" id="PTHR10887">
    <property type="entry name" value="DNA2/NAM7 HELICASE FAMILY"/>
    <property type="match status" value="1"/>
</dbReference>
<dbReference type="FunFam" id="3.40.50.300:FF:000326">
    <property type="entry name" value="P-loop containing nucleoside triphosphate hydrolase"/>
    <property type="match status" value="1"/>
</dbReference>
<feature type="compositionally biased region" description="Acidic residues" evidence="5">
    <location>
        <begin position="617"/>
        <end position="628"/>
    </location>
</feature>
<feature type="compositionally biased region" description="Basic and acidic residues" evidence="5">
    <location>
        <begin position="569"/>
        <end position="598"/>
    </location>
</feature>
<dbReference type="Pfam" id="PF13087">
    <property type="entry name" value="AAA_12"/>
    <property type="match status" value="1"/>
</dbReference>
<dbReference type="GO" id="GO:0004386">
    <property type="term" value="F:helicase activity"/>
    <property type="evidence" value="ECO:0007669"/>
    <property type="project" value="UniProtKB-KW"/>
</dbReference>
<gene>
    <name evidence="8" type="ORF">L915_05544</name>
</gene>
<feature type="compositionally biased region" description="Polar residues" evidence="5">
    <location>
        <begin position="704"/>
        <end position="722"/>
    </location>
</feature>
<name>W2H640_PHYNI</name>
<feature type="compositionally biased region" description="Basic and acidic residues" evidence="5">
    <location>
        <begin position="409"/>
        <end position="432"/>
    </location>
</feature>
<feature type="compositionally biased region" description="Acidic residues" evidence="5">
    <location>
        <begin position="654"/>
        <end position="663"/>
    </location>
</feature>
<evidence type="ECO:0000259" key="6">
    <source>
        <dbReference type="Pfam" id="PF13086"/>
    </source>
</evidence>
<protein>
    <recommendedName>
        <fullName evidence="9">AAA+ ATPase domain-containing protein</fullName>
    </recommendedName>
</protein>
<reference evidence="8" key="1">
    <citation type="submission" date="2013-11" db="EMBL/GenBank/DDBJ databases">
        <title>The Genome Sequence of Phytophthora parasitica CJ02B3.</title>
        <authorList>
            <consortium name="The Broad Institute Genomics Platform"/>
            <person name="Russ C."/>
            <person name="Tyler B."/>
            <person name="Panabieres F."/>
            <person name="Shan W."/>
            <person name="Tripathy S."/>
            <person name="Grunwald N."/>
            <person name="Machado M."/>
            <person name="Johnson C.S."/>
            <person name="Arredondo F."/>
            <person name="Hong C."/>
            <person name="Coffey M."/>
            <person name="Young S.K."/>
            <person name="Zeng Q."/>
            <person name="Gargeya S."/>
            <person name="Fitzgerald M."/>
            <person name="Abouelleil A."/>
            <person name="Alvarado L."/>
            <person name="Chapman S.B."/>
            <person name="Gainer-Dewar J."/>
            <person name="Goldberg J."/>
            <person name="Griggs A."/>
            <person name="Gujja S."/>
            <person name="Hansen M."/>
            <person name="Howarth C."/>
            <person name="Imamovic A."/>
            <person name="Ireland A."/>
            <person name="Larimer J."/>
            <person name="McCowan C."/>
            <person name="Murphy C."/>
            <person name="Pearson M."/>
            <person name="Poon T.W."/>
            <person name="Priest M."/>
            <person name="Roberts A."/>
            <person name="Saif S."/>
            <person name="Shea T."/>
            <person name="Sykes S."/>
            <person name="Wortman J."/>
            <person name="Nusbaum C."/>
            <person name="Birren B."/>
        </authorList>
    </citation>
    <scope>NUCLEOTIDE SEQUENCE [LARGE SCALE GENOMIC DNA]</scope>
    <source>
        <strain evidence="8">CJ02B3</strain>
    </source>
</reference>
<dbReference type="GO" id="GO:0016787">
    <property type="term" value="F:hydrolase activity"/>
    <property type="evidence" value="ECO:0007669"/>
    <property type="project" value="UniProtKB-KW"/>
</dbReference>
<dbReference type="InterPro" id="IPR041679">
    <property type="entry name" value="DNA2/NAM7-like_C"/>
</dbReference>
<dbReference type="PANTHER" id="PTHR10887:SF495">
    <property type="entry name" value="HELICASE SENATAXIN ISOFORM X1-RELATED"/>
    <property type="match status" value="1"/>
</dbReference>
<feature type="region of interest" description="Disordered" evidence="5">
    <location>
        <begin position="701"/>
        <end position="846"/>
    </location>
</feature>
<sequence>MDAEGGGVKKRKTEASAMLRKKPRRSARDKSEFVSVEVGMREFKKRLAASGSNDADTADTAAGANTVEDLTQDVKKTRTRAKPKTEVKKVTTRKTAPRTTTQKATASEKKMTVKKTPVKRTTRSSSKMTLAEVKAQLEREQKDRVEYRIQTLRRDTKPTAVPASSVSVGASAVTAAPGLAAPVDEAPSSAPVAPALAVPVALPVQIQASAVVSAQHPMEVTSTAPATVMPSLTLPATIENHTQSTQAYTSTTPAPPTANLSVNLAPVSTAVPPSNPVKNEFIADDVEEDLMFAMALEEVERKLATPQKQPPSSKAVVATNSLPSVSHQAPAVPAKPTPVEQKVEVQPTQTLNASQPQPTETLMDIKQAELAVVLAPDVLEEMERLRRENELLRRSNELLQAAVTPPAHPETRVDEQPRRSPDRSTAHDRKIESTVSLEDTSARSIAQYLDLARCDSDQNMKQTAYAKIPDRTIDMNSPEKRSGNAEPNGEDNSENITNEEKKIHEGEHKPTEDTEAVAEHQIHTENVSQLSTAVTSQAESQSTPLPDHSTPSEKDDHSPTRQIAIEQEADGKYEVVLREKEKATKLSPSKEKEDEHSVHATAGSDGDVSDVSMSEHDGEEEEEEDPMGNDDSAPRTSTIDIGNYAEYKVHQQDELEAGEDECIEERSDDVSEDKMASAPAPLTPVDLKPCERVIGYEANVIQKPHTSANSENLERTTAPSNSEDYEEDGGEDEEELMVVNRVKRREVMAISSSSSSSESDSEIEEDAADDTPSSNVLEAALKAAGSDFGRKNQAKAPSTTTRDRRESKATLSGGASVSSPAVPVKSKKRRTPGLSPSTAKKPPSVKSSLLWPELDEFYDFLLDLSPRNVRRSEKKRTYLEQYVGGKIPTQHLSIEDYCNVQLEAIMEELVASVSNTTDRRGGGGSGPIRHLSLASVSPCGTQGMSTPTVGLSLGAIFSESGFTGNTSNSNDYILTFDASGLGKKASSDFMSGDLVLLRSPRWKNYEMCVFGVILCDSVVAVGGKNGPGGKSGGGESDQICVLIRVQPRDRDDAVENFGVLTELCLSNQRAPNWRWSMQQVHNTTTSAREFQAIKAISFFPNDLKQVLLSGQLVSTTRAEKRFVPSSSMISPRLLKYLQKHYNDSQVQAILGCLGEDSRVIIQGPPGTGKTKTILGLLSALLDGAGLSTLQKAKGTARIRVGASLQNARTSAVSKTVAETSIRILVAAPSNAAVDELVLRVLSEGLYDGEKGESYRPRIVRVGRPESQQLSSLAAAREASESKKNRKKMRKYAREVEEVLLESLVTKHRSTFPTVKQARQAIIKNAQIVFCTLSGAGSVAMCEFAQDFDALIIDEAAQAVEASTLIPFKFRPHRVVLVGDHRQLPATVISKNLVSMGYDRSLQQRLVENGSPVLLLNQQYRMHPEISEFPSKFFYEGKLVQDDNMREWTAQDYHRDRAFKPLLFLDVQGAQSQVSGSTSLRNMSEVEAVIQLVRRLLTKSPRIEWKKRIGVIAPYKQQIYEVRGAIGKLEAEFDRHLGIEVNTVDGFQGREKEIIIYSCVRTSYGGRRKQKKRSRGNDEEDVLDAFWADERRMNVAITRAKSSLWIVGNSTLLKQSRAWRALIQHTKDHKRYVGDGATLFASSSSTRKISKASSKSKNKANSQ</sequence>
<evidence type="ECO:0000259" key="7">
    <source>
        <dbReference type="Pfam" id="PF13087"/>
    </source>
</evidence>
<dbReference type="CDD" id="cd18042">
    <property type="entry name" value="DEXXQc_SETX"/>
    <property type="match status" value="1"/>
</dbReference>
<evidence type="ECO:0000256" key="1">
    <source>
        <dbReference type="ARBA" id="ARBA00022741"/>
    </source>
</evidence>
<evidence type="ECO:0000313" key="8">
    <source>
        <dbReference type="EMBL" id="ETK90728.1"/>
    </source>
</evidence>
<dbReference type="Pfam" id="PF13086">
    <property type="entry name" value="AAA_11"/>
    <property type="match status" value="1"/>
</dbReference>
<dbReference type="EMBL" id="KI685448">
    <property type="protein sequence ID" value="ETK90728.1"/>
    <property type="molecule type" value="Genomic_DNA"/>
</dbReference>
<dbReference type="Proteomes" id="UP000053236">
    <property type="component" value="Unassembled WGS sequence"/>
</dbReference>
<feature type="compositionally biased region" description="Low complexity" evidence="5">
    <location>
        <begin position="812"/>
        <end position="824"/>
    </location>
</feature>
<feature type="compositionally biased region" description="Acidic residues" evidence="5">
    <location>
        <begin position="759"/>
        <end position="769"/>
    </location>
</feature>
<evidence type="ECO:0000256" key="2">
    <source>
        <dbReference type="ARBA" id="ARBA00022801"/>
    </source>
</evidence>
<evidence type="ECO:0000256" key="4">
    <source>
        <dbReference type="ARBA" id="ARBA00022840"/>
    </source>
</evidence>
<feature type="compositionally biased region" description="Basic and acidic residues" evidence="5">
    <location>
        <begin position="468"/>
        <end position="483"/>
    </location>
</feature>
<proteinExistence type="predicted"/>
<feature type="region of interest" description="Disordered" evidence="5">
    <location>
        <begin position="465"/>
        <end position="685"/>
    </location>
</feature>
<feature type="compositionally biased region" description="Acidic residues" evidence="5">
    <location>
        <begin position="723"/>
        <end position="736"/>
    </location>
</feature>
<feature type="compositionally biased region" description="Low complexity" evidence="5">
    <location>
        <begin position="749"/>
        <end position="758"/>
    </location>
</feature>
<feature type="domain" description="DNA2/NAM7 helicase helicase" evidence="6">
    <location>
        <begin position="1278"/>
        <end position="1390"/>
    </location>
</feature>
<feature type="compositionally biased region" description="Basic residues" evidence="5">
    <location>
        <begin position="112"/>
        <end position="122"/>
    </location>
</feature>
<organism evidence="8">
    <name type="scientific">Phytophthora nicotianae</name>
    <name type="common">Potato buckeye rot agent</name>
    <name type="synonym">Phytophthora parasitica</name>
    <dbReference type="NCBI Taxonomy" id="4792"/>
    <lineage>
        <taxon>Eukaryota</taxon>
        <taxon>Sar</taxon>
        <taxon>Stramenopiles</taxon>
        <taxon>Oomycota</taxon>
        <taxon>Peronosporomycetes</taxon>
        <taxon>Peronosporales</taxon>
        <taxon>Peronosporaceae</taxon>
        <taxon>Phytophthora</taxon>
    </lineage>
</organism>
<dbReference type="InterPro" id="IPR045055">
    <property type="entry name" value="DNA2/NAM7-like"/>
</dbReference>
<dbReference type="InterPro" id="IPR027417">
    <property type="entry name" value="P-loop_NTPase"/>
</dbReference>
<feature type="region of interest" description="Disordered" evidence="5">
    <location>
        <begin position="1641"/>
        <end position="1662"/>
    </location>
</feature>
<keyword evidence="3" id="KW-0347">Helicase</keyword>
<feature type="compositionally biased region" description="Basic and acidic residues" evidence="5">
    <location>
        <begin position="664"/>
        <end position="675"/>
    </location>
</feature>
<dbReference type="GO" id="GO:0005694">
    <property type="term" value="C:chromosome"/>
    <property type="evidence" value="ECO:0007669"/>
    <property type="project" value="UniProtKB-ARBA"/>
</dbReference>
<feature type="domain" description="DNA2/NAM7 helicase-like C-terminal" evidence="7">
    <location>
        <begin position="1397"/>
        <end position="1609"/>
    </location>
</feature>
<keyword evidence="4" id="KW-0067">ATP-binding</keyword>
<feature type="region of interest" description="Disordered" evidence="5">
    <location>
        <begin position="398"/>
        <end position="439"/>
    </location>
</feature>
<feature type="compositionally biased region" description="Basic and acidic residues" evidence="5">
    <location>
        <begin position="550"/>
        <end position="559"/>
    </location>
</feature>
<keyword evidence="2" id="KW-0378">Hydrolase</keyword>
<evidence type="ECO:0008006" key="9">
    <source>
        <dbReference type="Google" id="ProtNLM"/>
    </source>
</evidence>
<feature type="compositionally biased region" description="Basic and acidic residues" evidence="5">
    <location>
        <begin position="498"/>
        <end position="523"/>
    </location>
</feature>
<keyword evidence="1" id="KW-0547">Nucleotide-binding</keyword>